<sequence>MRSQLNRPFLLRSFVHTVNGPLGYGGPGKQLLVDAQANPVRRTKGIRFIGPKESDSKDRRNPVRRTEGIRFEGPKESGSKDQRNPVRRTKGILIKGPRYPDRHILYEGESYLVQRSNIPGTKEQDIWLEGPRYSSRLTSIPGSKDQHIWFEGPLNNC</sequence>
<organism evidence="2 3">
    <name type="scientific">Allacma fusca</name>
    <dbReference type="NCBI Taxonomy" id="39272"/>
    <lineage>
        <taxon>Eukaryota</taxon>
        <taxon>Metazoa</taxon>
        <taxon>Ecdysozoa</taxon>
        <taxon>Arthropoda</taxon>
        <taxon>Hexapoda</taxon>
        <taxon>Collembola</taxon>
        <taxon>Symphypleona</taxon>
        <taxon>Sminthuridae</taxon>
        <taxon>Allacma</taxon>
    </lineage>
</organism>
<dbReference type="AlphaFoldDB" id="A0A8J2P5Y6"/>
<reference evidence="2" key="1">
    <citation type="submission" date="2021-06" db="EMBL/GenBank/DDBJ databases">
        <authorList>
            <person name="Hodson N. C."/>
            <person name="Mongue J. A."/>
            <person name="Jaron S. K."/>
        </authorList>
    </citation>
    <scope>NUCLEOTIDE SEQUENCE</scope>
</reference>
<proteinExistence type="predicted"/>
<name>A0A8J2P5Y6_9HEXA</name>
<feature type="compositionally biased region" description="Basic and acidic residues" evidence="1">
    <location>
        <begin position="50"/>
        <end position="84"/>
    </location>
</feature>
<evidence type="ECO:0000313" key="2">
    <source>
        <dbReference type="EMBL" id="CAG7733115.1"/>
    </source>
</evidence>
<protein>
    <submittedName>
        <fullName evidence="2">Uncharacterized protein</fullName>
    </submittedName>
</protein>
<evidence type="ECO:0000313" key="3">
    <source>
        <dbReference type="Proteomes" id="UP000708208"/>
    </source>
</evidence>
<accession>A0A8J2P5Y6</accession>
<keyword evidence="3" id="KW-1185">Reference proteome</keyword>
<comment type="caution">
    <text evidence="2">The sequence shown here is derived from an EMBL/GenBank/DDBJ whole genome shotgun (WGS) entry which is preliminary data.</text>
</comment>
<feature type="region of interest" description="Disordered" evidence="1">
    <location>
        <begin position="46"/>
        <end position="88"/>
    </location>
</feature>
<evidence type="ECO:0000256" key="1">
    <source>
        <dbReference type="SAM" id="MobiDB-lite"/>
    </source>
</evidence>
<gene>
    <name evidence="2" type="ORF">AFUS01_LOCUS21581</name>
</gene>
<dbReference type="EMBL" id="CAJVCH010243241">
    <property type="protein sequence ID" value="CAG7733115.1"/>
    <property type="molecule type" value="Genomic_DNA"/>
</dbReference>
<dbReference type="Proteomes" id="UP000708208">
    <property type="component" value="Unassembled WGS sequence"/>
</dbReference>